<dbReference type="RefSeq" id="WP_086595929.1">
    <property type="nucleotide sequence ID" value="NZ_MTSE01000013.1"/>
</dbReference>
<accession>A0A243W9P0</accession>
<dbReference type="EMBL" id="MTSE01000013">
    <property type="protein sequence ID" value="OUJ71952.1"/>
    <property type="molecule type" value="Genomic_DNA"/>
</dbReference>
<dbReference type="OrthoDB" id="882424at2"/>
<evidence type="ECO:0000313" key="2">
    <source>
        <dbReference type="Proteomes" id="UP000194873"/>
    </source>
</evidence>
<gene>
    <name evidence="1" type="ORF">BXP70_20250</name>
</gene>
<organism evidence="1 2">
    <name type="scientific">Hymenobacter crusticola</name>
    <dbReference type="NCBI Taxonomy" id="1770526"/>
    <lineage>
        <taxon>Bacteria</taxon>
        <taxon>Pseudomonadati</taxon>
        <taxon>Bacteroidota</taxon>
        <taxon>Cytophagia</taxon>
        <taxon>Cytophagales</taxon>
        <taxon>Hymenobacteraceae</taxon>
        <taxon>Hymenobacter</taxon>
    </lineage>
</organism>
<name>A0A243W9P0_9BACT</name>
<dbReference type="AlphaFoldDB" id="A0A243W9P0"/>
<dbReference type="Proteomes" id="UP000194873">
    <property type="component" value="Unassembled WGS sequence"/>
</dbReference>
<keyword evidence="2" id="KW-1185">Reference proteome</keyword>
<reference evidence="1 2" key="1">
    <citation type="submission" date="2017-01" db="EMBL/GenBank/DDBJ databases">
        <title>A new Hymenobacter.</title>
        <authorList>
            <person name="Liang Y."/>
            <person name="Feng F."/>
        </authorList>
    </citation>
    <scope>NUCLEOTIDE SEQUENCE [LARGE SCALE GENOMIC DNA]</scope>
    <source>
        <strain evidence="1">MIMBbqt21</strain>
    </source>
</reference>
<protein>
    <submittedName>
        <fullName evidence="1">Uncharacterized protein</fullName>
    </submittedName>
</protein>
<sequence length="115" mass="11949">MSIAHSTSAKQFETTLAALGTEDLGQLAAAAPEKIDGWIELLRGGSGTSYDTLIGDLVALKGYLAGGDAAQISASLQTLAENINALADGANPIFLDSLYKLGQKLSDIARELKQL</sequence>
<comment type="caution">
    <text evidence="1">The sequence shown here is derived from an EMBL/GenBank/DDBJ whole genome shotgun (WGS) entry which is preliminary data.</text>
</comment>
<proteinExistence type="predicted"/>
<evidence type="ECO:0000313" key="1">
    <source>
        <dbReference type="EMBL" id="OUJ71952.1"/>
    </source>
</evidence>